<reference evidence="1 2" key="1">
    <citation type="journal article" date="2015" name="Genome Biol. Evol.">
        <title>Comparative Genomics of a Bacterivorous Green Alga Reveals Evolutionary Causalities and Consequences of Phago-Mixotrophic Mode of Nutrition.</title>
        <authorList>
            <person name="Burns J.A."/>
            <person name="Paasch A."/>
            <person name="Narechania A."/>
            <person name="Kim E."/>
        </authorList>
    </citation>
    <scope>NUCLEOTIDE SEQUENCE [LARGE SCALE GENOMIC DNA]</scope>
    <source>
        <strain evidence="1 2">PLY_AMNH</strain>
    </source>
</reference>
<gene>
    <name evidence="1" type="ORF">CYMTET_20805</name>
</gene>
<comment type="caution">
    <text evidence="1">The sequence shown here is derived from an EMBL/GenBank/DDBJ whole genome shotgun (WGS) entry which is preliminary data.</text>
</comment>
<name>A0AAE0G4M4_9CHLO</name>
<proteinExistence type="predicted"/>
<accession>A0AAE0G4M4</accession>
<evidence type="ECO:0000313" key="2">
    <source>
        <dbReference type="Proteomes" id="UP001190700"/>
    </source>
</evidence>
<dbReference type="EMBL" id="LGRX02010178">
    <property type="protein sequence ID" value="KAK3270816.1"/>
    <property type="molecule type" value="Genomic_DNA"/>
</dbReference>
<organism evidence="1 2">
    <name type="scientific">Cymbomonas tetramitiformis</name>
    <dbReference type="NCBI Taxonomy" id="36881"/>
    <lineage>
        <taxon>Eukaryota</taxon>
        <taxon>Viridiplantae</taxon>
        <taxon>Chlorophyta</taxon>
        <taxon>Pyramimonadophyceae</taxon>
        <taxon>Pyramimonadales</taxon>
        <taxon>Pyramimonadaceae</taxon>
        <taxon>Cymbomonas</taxon>
    </lineage>
</organism>
<sequence>MQMNHWRGYLQFWHRNRKICVNLLRCSRCEDVESVRPLRGARRCGRSQGVRQVQNRAVLWTGLPGGSVEDAQEGV</sequence>
<evidence type="ECO:0000313" key="1">
    <source>
        <dbReference type="EMBL" id="KAK3270816.1"/>
    </source>
</evidence>
<keyword evidence="2" id="KW-1185">Reference proteome</keyword>
<protein>
    <submittedName>
        <fullName evidence="1">Uncharacterized protein</fullName>
    </submittedName>
</protein>
<dbReference type="Proteomes" id="UP001190700">
    <property type="component" value="Unassembled WGS sequence"/>
</dbReference>
<dbReference type="AlphaFoldDB" id="A0AAE0G4M4"/>